<dbReference type="FunFam" id="3.40.50.10210:FF:000001">
    <property type="entry name" value="Nicotinate-nucleotide--dimethylbenzimidazole phosphoribosyltransferase"/>
    <property type="match status" value="1"/>
</dbReference>
<dbReference type="SUPFAM" id="SSF52733">
    <property type="entry name" value="Nicotinate mononucleotide:5,6-dimethylbenzimidazole phosphoribosyltransferase (CobT)"/>
    <property type="match status" value="1"/>
</dbReference>
<comment type="caution">
    <text evidence="12">The sequence shown here is derived from an EMBL/GenBank/DDBJ whole genome shotgun (WGS) entry which is preliminary data.</text>
</comment>
<dbReference type="NCBIfam" id="TIGR03160">
    <property type="entry name" value="cobT_DBIPRT"/>
    <property type="match status" value="1"/>
</dbReference>
<dbReference type="InterPro" id="IPR036087">
    <property type="entry name" value="Nict_dMeBzImd_PRibTrfase_sf"/>
</dbReference>
<sequence>MSVVNERSAGYRLSATVAQVGGLDAAASEAAQRRQQILTKPAGALGRLEELSIQLAGITGQMRPALHPRRVIVCASDHGVAAEGVSAYPSEVTAQMVLNFLAGGAAVNVLARLFGAGVTVVDVGVKSNLPDHPNLIKAKIRPGTYNFAQEPAMSRTEAVAAVEVGIAAAEEAIAQGARVLLTGEMGIGNTTASAAIVAALTRRPVIEVTGLGAGVGRSGWQKKVEVIERALTLHRPDPDDPIDVLSKVGGFEIGAIAGVVLAAAAARIPVIIDGLISTAGAALAAKLCPAAKAFMIPGHQSQEPGHRALLEFLDMRPLVNLDMRLGEGTGALMALPLLDAAVATLNEMATFADAGVSGPVEGEG</sequence>
<dbReference type="AlphaFoldDB" id="A0A7C1JM90"/>
<keyword evidence="6 11" id="KW-0169">Cobalamin biosynthesis</keyword>
<dbReference type="Gene3D" id="1.10.1610.10">
    <property type="match status" value="1"/>
</dbReference>
<dbReference type="PANTHER" id="PTHR43463">
    <property type="entry name" value="NICOTINATE-NUCLEOTIDE--DIMETHYLBENZIMIDAZOLE PHOSPHORIBOSYLTRANSFERASE"/>
    <property type="match status" value="1"/>
</dbReference>
<dbReference type="UniPathway" id="UPA00061">
    <property type="reaction ID" value="UER00516"/>
</dbReference>
<dbReference type="InterPro" id="IPR017846">
    <property type="entry name" value="Nict_dMeBzImd_PRibTrfase_bact"/>
</dbReference>
<dbReference type="EMBL" id="DSMG01000151">
    <property type="protein sequence ID" value="HDX32722.1"/>
    <property type="molecule type" value="Genomic_DNA"/>
</dbReference>
<dbReference type="GO" id="GO:0009236">
    <property type="term" value="P:cobalamin biosynthetic process"/>
    <property type="evidence" value="ECO:0007669"/>
    <property type="project" value="UniProtKB-UniRule"/>
</dbReference>
<evidence type="ECO:0000256" key="5">
    <source>
        <dbReference type="ARBA" id="ARBA00015486"/>
    </source>
</evidence>
<comment type="similarity">
    <text evidence="3 11">Belongs to the CobT family.</text>
</comment>
<dbReference type="PANTHER" id="PTHR43463:SF1">
    <property type="entry name" value="NICOTINATE-NUCLEOTIDE--DIMETHYLBENZIMIDAZOLE PHOSPHORIBOSYLTRANSFERASE"/>
    <property type="match status" value="1"/>
</dbReference>
<dbReference type="Pfam" id="PF02277">
    <property type="entry name" value="DBI_PRT"/>
    <property type="match status" value="1"/>
</dbReference>
<dbReference type="GO" id="GO:0008939">
    <property type="term" value="F:nicotinate-nucleotide-dimethylbenzimidazole phosphoribosyltransferase activity"/>
    <property type="evidence" value="ECO:0007669"/>
    <property type="project" value="UniProtKB-UniRule"/>
</dbReference>
<comment type="function">
    <text evidence="1 11">Catalyzes the synthesis of alpha-ribazole-5'-phosphate from nicotinate mononucleotide (NAMN) and 5,6-dimethylbenzimidazole (DMB).</text>
</comment>
<feature type="active site" description="Proton acceptor" evidence="11">
    <location>
        <position position="327"/>
    </location>
</feature>
<evidence type="ECO:0000256" key="10">
    <source>
        <dbReference type="ARBA" id="ARBA00047340"/>
    </source>
</evidence>
<gene>
    <name evidence="11 12" type="primary">cobT</name>
    <name evidence="12" type="ORF">ENQ20_14720</name>
</gene>
<dbReference type="CDD" id="cd02439">
    <property type="entry name" value="DMB-PRT_CobT"/>
    <property type="match status" value="1"/>
</dbReference>
<dbReference type="InterPro" id="IPR023195">
    <property type="entry name" value="Nict_dMeBzImd_PRibTrfase_N"/>
</dbReference>
<evidence type="ECO:0000256" key="11">
    <source>
        <dbReference type="HAMAP-Rule" id="MF_00230"/>
    </source>
</evidence>
<evidence type="ECO:0000256" key="6">
    <source>
        <dbReference type="ARBA" id="ARBA00022573"/>
    </source>
</evidence>
<dbReference type="Gene3D" id="3.40.50.10210">
    <property type="match status" value="1"/>
</dbReference>
<accession>A0A7C1JM90</accession>
<dbReference type="InterPro" id="IPR003200">
    <property type="entry name" value="Nict_dMeBzImd_PRibTrfase"/>
</dbReference>
<dbReference type="NCBIfam" id="NF000996">
    <property type="entry name" value="PRK00105.1"/>
    <property type="match status" value="1"/>
</dbReference>
<organism evidence="12">
    <name type="scientific">Caldilinea aerophila</name>
    <dbReference type="NCBI Taxonomy" id="133453"/>
    <lineage>
        <taxon>Bacteria</taxon>
        <taxon>Bacillati</taxon>
        <taxon>Chloroflexota</taxon>
        <taxon>Caldilineae</taxon>
        <taxon>Caldilineales</taxon>
        <taxon>Caldilineaceae</taxon>
        <taxon>Caldilinea</taxon>
    </lineage>
</organism>
<reference evidence="12" key="1">
    <citation type="journal article" date="2020" name="mSystems">
        <title>Genome- and Community-Level Interaction Insights into Carbon Utilization and Element Cycling Functions of Hydrothermarchaeota in Hydrothermal Sediment.</title>
        <authorList>
            <person name="Zhou Z."/>
            <person name="Liu Y."/>
            <person name="Xu W."/>
            <person name="Pan J."/>
            <person name="Luo Z.H."/>
            <person name="Li M."/>
        </authorList>
    </citation>
    <scope>NUCLEOTIDE SEQUENCE [LARGE SCALE GENOMIC DNA]</scope>
    <source>
        <strain evidence="12">SpSt-289</strain>
    </source>
</reference>
<evidence type="ECO:0000256" key="8">
    <source>
        <dbReference type="ARBA" id="ARBA00022679"/>
    </source>
</evidence>
<evidence type="ECO:0000256" key="9">
    <source>
        <dbReference type="ARBA" id="ARBA00030686"/>
    </source>
</evidence>
<protein>
    <recommendedName>
        <fullName evidence="5 11">Nicotinate-nucleotide--dimethylbenzimidazole phosphoribosyltransferase</fullName>
        <shortName evidence="11">NN:DBI PRT</shortName>
        <ecNumber evidence="4 11">2.4.2.21</ecNumber>
    </recommendedName>
    <alternativeName>
        <fullName evidence="9 11">N(1)-alpha-phosphoribosyltransferase</fullName>
    </alternativeName>
</protein>
<keyword evidence="8 11" id="KW-0808">Transferase</keyword>
<dbReference type="EC" id="2.4.2.21" evidence="4 11"/>
<proteinExistence type="inferred from homology"/>
<name>A0A7C1JM90_9CHLR</name>
<evidence type="ECO:0000256" key="2">
    <source>
        <dbReference type="ARBA" id="ARBA00005049"/>
    </source>
</evidence>
<keyword evidence="7 11" id="KW-0328">Glycosyltransferase</keyword>
<dbReference type="HAMAP" id="MF_00230">
    <property type="entry name" value="CobT"/>
    <property type="match status" value="1"/>
</dbReference>
<evidence type="ECO:0000256" key="4">
    <source>
        <dbReference type="ARBA" id="ARBA00011991"/>
    </source>
</evidence>
<evidence type="ECO:0000313" key="12">
    <source>
        <dbReference type="EMBL" id="HDX32722.1"/>
    </source>
</evidence>
<evidence type="ECO:0000256" key="3">
    <source>
        <dbReference type="ARBA" id="ARBA00007110"/>
    </source>
</evidence>
<comment type="catalytic activity">
    <reaction evidence="10 11">
        <text>5,6-dimethylbenzimidazole + nicotinate beta-D-ribonucleotide = alpha-ribazole 5'-phosphate + nicotinate + H(+)</text>
        <dbReference type="Rhea" id="RHEA:11196"/>
        <dbReference type="ChEBI" id="CHEBI:15378"/>
        <dbReference type="ChEBI" id="CHEBI:15890"/>
        <dbReference type="ChEBI" id="CHEBI:32544"/>
        <dbReference type="ChEBI" id="CHEBI:57502"/>
        <dbReference type="ChEBI" id="CHEBI:57918"/>
        <dbReference type="EC" id="2.4.2.21"/>
    </reaction>
</comment>
<comment type="pathway">
    <text evidence="2 11">Nucleoside biosynthesis; alpha-ribazole biosynthesis; alpha-ribazole from 5,6-dimethylbenzimidazole: step 1/2.</text>
</comment>
<evidence type="ECO:0000256" key="7">
    <source>
        <dbReference type="ARBA" id="ARBA00022676"/>
    </source>
</evidence>
<evidence type="ECO:0000256" key="1">
    <source>
        <dbReference type="ARBA" id="ARBA00002197"/>
    </source>
</evidence>